<dbReference type="Proteomes" id="UP001352852">
    <property type="component" value="Unassembled WGS sequence"/>
</dbReference>
<gene>
    <name evidence="2" type="ORF">CHARACLAT_009686</name>
</gene>
<feature type="signal peptide" evidence="1">
    <location>
        <begin position="1"/>
        <end position="19"/>
    </location>
</feature>
<evidence type="ECO:0000256" key="1">
    <source>
        <dbReference type="SAM" id="SignalP"/>
    </source>
</evidence>
<dbReference type="EMBL" id="JAHUTJ010074371">
    <property type="protein sequence ID" value="MED6293343.1"/>
    <property type="molecule type" value="Genomic_DNA"/>
</dbReference>
<evidence type="ECO:0000313" key="2">
    <source>
        <dbReference type="EMBL" id="MED6293343.1"/>
    </source>
</evidence>
<feature type="chain" id="PRO_5045530332" evidence="1">
    <location>
        <begin position="20"/>
        <end position="130"/>
    </location>
</feature>
<sequence>MLLDLLVVLIDGAFNVILFSDIMSKNYVSTCAQASMSHYLQSLLTCPFSSSVSSCPTCSSLFICVTPSVLPLRSTVAAGSKAFSPASFLKTGCCIKPLCSKCWHAGTSTVFNTSQKPNNIRTMLEGCLYY</sequence>
<keyword evidence="1" id="KW-0732">Signal</keyword>
<keyword evidence="3" id="KW-1185">Reference proteome</keyword>
<protein>
    <submittedName>
        <fullName evidence="2">Uncharacterized protein</fullName>
    </submittedName>
</protein>
<name>A0ABU7F1L1_9TELE</name>
<organism evidence="2 3">
    <name type="scientific">Characodon lateralis</name>
    <dbReference type="NCBI Taxonomy" id="208331"/>
    <lineage>
        <taxon>Eukaryota</taxon>
        <taxon>Metazoa</taxon>
        <taxon>Chordata</taxon>
        <taxon>Craniata</taxon>
        <taxon>Vertebrata</taxon>
        <taxon>Euteleostomi</taxon>
        <taxon>Actinopterygii</taxon>
        <taxon>Neopterygii</taxon>
        <taxon>Teleostei</taxon>
        <taxon>Neoteleostei</taxon>
        <taxon>Acanthomorphata</taxon>
        <taxon>Ovalentaria</taxon>
        <taxon>Atherinomorphae</taxon>
        <taxon>Cyprinodontiformes</taxon>
        <taxon>Goodeidae</taxon>
        <taxon>Characodon</taxon>
    </lineage>
</organism>
<comment type="caution">
    <text evidence="2">The sequence shown here is derived from an EMBL/GenBank/DDBJ whole genome shotgun (WGS) entry which is preliminary data.</text>
</comment>
<proteinExistence type="predicted"/>
<reference evidence="2 3" key="1">
    <citation type="submission" date="2021-06" db="EMBL/GenBank/DDBJ databases">
        <authorList>
            <person name="Palmer J.M."/>
        </authorList>
    </citation>
    <scope>NUCLEOTIDE SEQUENCE [LARGE SCALE GENOMIC DNA]</scope>
    <source>
        <strain evidence="2 3">CL_MEX2019</strain>
        <tissue evidence="2">Muscle</tissue>
    </source>
</reference>
<accession>A0ABU7F1L1</accession>
<evidence type="ECO:0000313" key="3">
    <source>
        <dbReference type="Proteomes" id="UP001352852"/>
    </source>
</evidence>